<protein>
    <submittedName>
        <fullName evidence="1">Uncharacterized protein</fullName>
    </submittedName>
</protein>
<dbReference type="Proteomes" id="UP000684084">
    <property type="component" value="Unassembled WGS sequence"/>
</dbReference>
<dbReference type="OrthoDB" id="10456987at2759"/>
<dbReference type="EMBL" id="CAGKOT010000037">
    <property type="protein sequence ID" value="CAB5377321.1"/>
    <property type="molecule type" value="Genomic_DNA"/>
</dbReference>
<name>A0A916EBA4_9GLOM</name>
<organism evidence="1 2">
    <name type="scientific">Rhizophagus irregularis</name>
    <dbReference type="NCBI Taxonomy" id="588596"/>
    <lineage>
        <taxon>Eukaryota</taxon>
        <taxon>Fungi</taxon>
        <taxon>Fungi incertae sedis</taxon>
        <taxon>Mucoromycota</taxon>
        <taxon>Glomeromycotina</taxon>
        <taxon>Glomeromycetes</taxon>
        <taxon>Glomerales</taxon>
        <taxon>Glomeraceae</taxon>
        <taxon>Rhizophagus</taxon>
    </lineage>
</organism>
<dbReference type="AlphaFoldDB" id="A0A916EBA4"/>
<gene>
    <name evidence="1" type="ORF">CHRIB12_LOCUS15701</name>
</gene>
<evidence type="ECO:0000313" key="1">
    <source>
        <dbReference type="EMBL" id="CAB5377321.1"/>
    </source>
</evidence>
<sequence>MFCSKFLYSYRGNVLSMKTSSMEVASEISFSIFASHLMGEGITQQNLQDNHQKVSNGVLFATIPSFRLQLLMSYPYLMINTPGLMKKTFFSPAFPD</sequence>
<reference evidence="1" key="1">
    <citation type="submission" date="2020-05" db="EMBL/GenBank/DDBJ databases">
        <authorList>
            <person name="Rincon C."/>
            <person name="Sanders R I."/>
            <person name="Robbins C."/>
            <person name="Chaturvedi A."/>
        </authorList>
    </citation>
    <scope>NUCLEOTIDE SEQUENCE</scope>
    <source>
        <strain evidence="1">CHB12</strain>
    </source>
</reference>
<proteinExistence type="predicted"/>
<comment type="caution">
    <text evidence="1">The sequence shown here is derived from an EMBL/GenBank/DDBJ whole genome shotgun (WGS) entry which is preliminary data.</text>
</comment>
<accession>A0A916EBA4</accession>
<evidence type="ECO:0000313" key="2">
    <source>
        <dbReference type="Proteomes" id="UP000684084"/>
    </source>
</evidence>